<dbReference type="EMBL" id="JACLAW010000003">
    <property type="protein sequence ID" value="MBC2664819.1"/>
    <property type="molecule type" value="Genomic_DNA"/>
</dbReference>
<accession>A0A7X1FPW6</accession>
<keyword evidence="3" id="KW-1185">Reference proteome</keyword>
<gene>
    <name evidence="2" type="ORF">H7F51_04740</name>
</gene>
<feature type="region of interest" description="Disordered" evidence="1">
    <location>
        <begin position="1"/>
        <end position="26"/>
    </location>
</feature>
<evidence type="ECO:0000313" key="3">
    <source>
        <dbReference type="Proteomes" id="UP000566813"/>
    </source>
</evidence>
<evidence type="ECO:0000256" key="1">
    <source>
        <dbReference type="SAM" id="MobiDB-lite"/>
    </source>
</evidence>
<sequence>MAKSQKRSNREIRKPKASRTKSPATIAGVPAFPVSALVQKPKGKL</sequence>
<evidence type="ECO:0000313" key="2">
    <source>
        <dbReference type="EMBL" id="MBC2664819.1"/>
    </source>
</evidence>
<proteinExistence type="predicted"/>
<organism evidence="2 3">
    <name type="scientific">Novosphingobium flavum</name>
    <dbReference type="NCBI Taxonomy" id="1778672"/>
    <lineage>
        <taxon>Bacteria</taxon>
        <taxon>Pseudomonadati</taxon>
        <taxon>Pseudomonadota</taxon>
        <taxon>Alphaproteobacteria</taxon>
        <taxon>Sphingomonadales</taxon>
        <taxon>Sphingomonadaceae</taxon>
        <taxon>Novosphingobium</taxon>
    </lineage>
</organism>
<comment type="caution">
    <text evidence="2">The sequence shown here is derived from an EMBL/GenBank/DDBJ whole genome shotgun (WGS) entry which is preliminary data.</text>
</comment>
<dbReference type="RefSeq" id="WP_185663083.1">
    <property type="nucleotide sequence ID" value="NZ_JACLAW010000003.1"/>
</dbReference>
<reference evidence="2 3" key="1">
    <citation type="submission" date="2020-08" db="EMBL/GenBank/DDBJ databases">
        <title>The genome sequence of type strain Novosphingobium flavum NBRC 111647.</title>
        <authorList>
            <person name="Liu Y."/>
        </authorList>
    </citation>
    <scope>NUCLEOTIDE SEQUENCE [LARGE SCALE GENOMIC DNA]</scope>
    <source>
        <strain evidence="2 3">NBRC 111647</strain>
    </source>
</reference>
<dbReference type="AlphaFoldDB" id="A0A7X1FPW6"/>
<name>A0A7X1FPW6_9SPHN</name>
<dbReference type="Proteomes" id="UP000566813">
    <property type="component" value="Unassembled WGS sequence"/>
</dbReference>
<protein>
    <submittedName>
        <fullName evidence="2">Uncharacterized protein</fullName>
    </submittedName>
</protein>